<dbReference type="Proteomes" id="UP001055114">
    <property type="component" value="Unassembled WGS sequence"/>
</dbReference>
<sequence>MAEADYTVDQIIELCFKPAANFHFLAFAHKLVGETKLAGKTRTVETYQTALNSFERFLKETDRNGLEEMGSGLVGKYGEWLQRNGICLNTMSFYMRNLRSMYNQAVAKGVLEQQQPFSNVYTGSKEVVRFAVPLDTIRRIRDLDLSADPRLDFARDIFMFSFYTRGMSFIDIANLKKEDLKNGFLTYHPRESNKILSIKWEKPMADIVAKYAKHETPFLLPIISEPVSVNRKEYTNILHAINTRLKRIGLMLNLDVPLQTNMARHAWALTAKNMNIPIPVICEALGQNSENTTLSYLATIETSQSDKANKNILDSL</sequence>
<proteinExistence type="predicted"/>
<dbReference type="InterPro" id="IPR013762">
    <property type="entry name" value="Integrase-like_cat_sf"/>
</dbReference>
<dbReference type="Gene3D" id="1.10.150.130">
    <property type="match status" value="1"/>
</dbReference>
<evidence type="ECO:0000313" key="5">
    <source>
        <dbReference type="Proteomes" id="UP001055114"/>
    </source>
</evidence>
<dbReference type="GO" id="GO:0003677">
    <property type="term" value="F:DNA binding"/>
    <property type="evidence" value="ECO:0007669"/>
    <property type="project" value="UniProtKB-KW"/>
</dbReference>
<dbReference type="Gene3D" id="1.10.443.10">
    <property type="entry name" value="Intergrase catalytic core"/>
    <property type="match status" value="1"/>
</dbReference>
<evidence type="ECO:0000256" key="2">
    <source>
        <dbReference type="ARBA" id="ARBA00023172"/>
    </source>
</evidence>
<gene>
    <name evidence="4" type="ORF">CE91St3_33550</name>
</gene>
<accession>A0AA37NES2</accession>
<feature type="domain" description="Phage integrase SAM-like" evidence="3">
    <location>
        <begin position="24"/>
        <end position="115"/>
    </location>
</feature>
<dbReference type="GO" id="GO:0015074">
    <property type="term" value="P:DNA integration"/>
    <property type="evidence" value="ECO:0007669"/>
    <property type="project" value="InterPro"/>
</dbReference>
<dbReference type="InterPro" id="IPR050090">
    <property type="entry name" value="Tyrosine_recombinase_XerCD"/>
</dbReference>
<dbReference type="Pfam" id="PF13102">
    <property type="entry name" value="Phage_int_SAM_5"/>
    <property type="match status" value="1"/>
</dbReference>
<dbReference type="RefSeq" id="WP_081415418.1">
    <property type="nucleotide sequence ID" value="NZ_BQNZ01000003.1"/>
</dbReference>
<keyword evidence="1" id="KW-0238">DNA-binding</keyword>
<evidence type="ECO:0000259" key="3">
    <source>
        <dbReference type="Pfam" id="PF13102"/>
    </source>
</evidence>
<dbReference type="SUPFAM" id="SSF56349">
    <property type="entry name" value="DNA breaking-rejoining enzymes"/>
    <property type="match status" value="1"/>
</dbReference>
<keyword evidence="2" id="KW-0233">DNA recombination</keyword>
<evidence type="ECO:0000313" key="4">
    <source>
        <dbReference type="EMBL" id="GKH73492.1"/>
    </source>
</evidence>
<dbReference type="InterPro" id="IPR011010">
    <property type="entry name" value="DNA_brk_join_enz"/>
</dbReference>
<dbReference type="EMBL" id="BQNZ01000003">
    <property type="protein sequence ID" value="GKH73492.1"/>
    <property type="molecule type" value="Genomic_DNA"/>
</dbReference>
<dbReference type="InterPro" id="IPR010998">
    <property type="entry name" value="Integrase_recombinase_N"/>
</dbReference>
<protein>
    <submittedName>
        <fullName evidence="4">Transposase</fullName>
    </submittedName>
</protein>
<comment type="caution">
    <text evidence="4">The sequence shown here is derived from an EMBL/GenBank/DDBJ whole genome shotgun (WGS) entry which is preliminary data.</text>
</comment>
<name>A0AA37NES2_9BACT</name>
<reference evidence="4" key="1">
    <citation type="submission" date="2022-01" db="EMBL/GenBank/DDBJ databases">
        <title>Novel bile acid biosynthetic pathways are enriched in the microbiome of centenarians.</title>
        <authorList>
            <person name="Sato Y."/>
            <person name="Atarashi K."/>
            <person name="Plichta R.D."/>
            <person name="Arai Y."/>
            <person name="Sasajima S."/>
            <person name="Kearney M.S."/>
            <person name="Suda W."/>
            <person name="Takeshita K."/>
            <person name="Sasaki T."/>
            <person name="Okamoto S."/>
            <person name="Skelly N.A."/>
            <person name="Okamura Y."/>
            <person name="Vlamakis H."/>
            <person name="Li Y."/>
            <person name="Tanoue T."/>
            <person name="Takei H."/>
            <person name="Nittono H."/>
            <person name="Narushima S."/>
            <person name="Irie J."/>
            <person name="Itoh H."/>
            <person name="Moriya K."/>
            <person name="Sugiura Y."/>
            <person name="Suematsu M."/>
            <person name="Moritoki N."/>
            <person name="Shibata S."/>
            <person name="Littman R.D."/>
            <person name="Fischbach A.M."/>
            <person name="Uwamino Y."/>
            <person name="Inoue T."/>
            <person name="Honda A."/>
            <person name="Hattori M."/>
            <person name="Murai T."/>
            <person name="Xavier J.R."/>
            <person name="Hirose N."/>
            <person name="Honda K."/>
        </authorList>
    </citation>
    <scope>NUCLEOTIDE SEQUENCE</scope>
    <source>
        <strain evidence="4">CE91-St3</strain>
    </source>
</reference>
<dbReference type="GO" id="GO:0006310">
    <property type="term" value="P:DNA recombination"/>
    <property type="evidence" value="ECO:0007669"/>
    <property type="project" value="UniProtKB-KW"/>
</dbReference>
<organism evidence="4 5">
    <name type="scientific">Parabacteroides merdae</name>
    <dbReference type="NCBI Taxonomy" id="46503"/>
    <lineage>
        <taxon>Bacteria</taxon>
        <taxon>Pseudomonadati</taxon>
        <taxon>Bacteroidota</taxon>
        <taxon>Bacteroidia</taxon>
        <taxon>Bacteroidales</taxon>
        <taxon>Tannerellaceae</taxon>
        <taxon>Parabacteroides</taxon>
    </lineage>
</organism>
<dbReference type="PANTHER" id="PTHR30349:SF64">
    <property type="entry name" value="PROPHAGE INTEGRASE INTD-RELATED"/>
    <property type="match status" value="1"/>
</dbReference>
<dbReference type="PANTHER" id="PTHR30349">
    <property type="entry name" value="PHAGE INTEGRASE-RELATED"/>
    <property type="match status" value="1"/>
</dbReference>
<dbReference type="InterPro" id="IPR025269">
    <property type="entry name" value="SAM-like_dom"/>
</dbReference>
<dbReference type="AlphaFoldDB" id="A0AA37NES2"/>
<evidence type="ECO:0000256" key="1">
    <source>
        <dbReference type="ARBA" id="ARBA00023125"/>
    </source>
</evidence>